<comment type="similarity">
    <text evidence="1">Belongs to the membrane fusion protein (MFP) (TC 8.A.1) family.</text>
</comment>
<evidence type="ECO:0000256" key="1">
    <source>
        <dbReference type="ARBA" id="ARBA00009477"/>
    </source>
</evidence>
<evidence type="ECO:0000256" key="2">
    <source>
        <dbReference type="SAM" id="Coils"/>
    </source>
</evidence>
<feature type="domain" description="CusB-like beta-barrel" evidence="4">
    <location>
        <begin position="224"/>
        <end position="280"/>
    </location>
</feature>
<evidence type="ECO:0000259" key="4">
    <source>
        <dbReference type="Pfam" id="PF25954"/>
    </source>
</evidence>
<proteinExistence type="inferred from homology"/>
<dbReference type="PANTHER" id="PTHR30469">
    <property type="entry name" value="MULTIDRUG RESISTANCE PROTEIN MDTA"/>
    <property type="match status" value="1"/>
</dbReference>
<name>A0AAW4XWH3_9BURK</name>
<dbReference type="NCBIfam" id="TIGR01730">
    <property type="entry name" value="RND_mfp"/>
    <property type="match status" value="1"/>
</dbReference>
<keyword evidence="6" id="KW-1185">Reference proteome</keyword>
<dbReference type="InterPro" id="IPR058625">
    <property type="entry name" value="MdtA-like_BSH"/>
</dbReference>
<gene>
    <name evidence="5" type="ORF">LPW39_15350</name>
</gene>
<dbReference type="InterPro" id="IPR058792">
    <property type="entry name" value="Beta-barrel_RND_2"/>
</dbReference>
<dbReference type="SUPFAM" id="SSF111369">
    <property type="entry name" value="HlyD-like secretion proteins"/>
    <property type="match status" value="1"/>
</dbReference>
<dbReference type="Pfam" id="PF25917">
    <property type="entry name" value="BSH_RND"/>
    <property type="match status" value="1"/>
</dbReference>
<reference evidence="5 6" key="1">
    <citation type="submission" date="2021-11" db="EMBL/GenBank/DDBJ databases">
        <title>Genome sequence.</title>
        <authorList>
            <person name="Sun Q."/>
        </authorList>
    </citation>
    <scope>NUCLEOTIDE SEQUENCE [LARGE SCALE GENOMIC DNA]</scope>
    <source>
        <strain evidence="5 6">KCTC 12005</strain>
    </source>
</reference>
<dbReference type="EMBL" id="JAJNCT010000020">
    <property type="protein sequence ID" value="MCD2166497.1"/>
    <property type="molecule type" value="Genomic_DNA"/>
</dbReference>
<dbReference type="Pfam" id="PF25954">
    <property type="entry name" value="Beta-barrel_RND_2"/>
    <property type="match status" value="1"/>
</dbReference>
<dbReference type="Gene3D" id="2.40.30.170">
    <property type="match status" value="1"/>
</dbReference>
<dbReference type="RefSeq" id="WP_230776835.1">
    <property type="nucleotide sequence ID" value="NZ_JAJNCT010000020.1"/>
</dbReference>
<evidence type="ECO:0000259" key="3">
    <source>
        <dbReference type="Pfam" id="PF25917"/>
    </source>
</evidence>
<dbReference type="Gene3D" id="2.40.50.100">
    <property type="match status" value="1"/>
</dbReference>
<dbReference type="Gene3D" id="2.40.420.20">
    <property type="match status" value="1"/>
</dbReference>
<dbReference type="AlphaFoldDB" id="A0AAW4XWH3"/>
<dbReference type="Gene3D" id="1.10.287.470">
    <property type="entry name" value="Helix hairpin bin"/>
    <property type="match status" value="1"/>
</dbReference>
<feature type="coiled-coil region" evidence="2">
    <location>
        <begin position="110"/>
        <end position="182"/>
    </location>
</feature>
<evidence type="ECO:0000313" key="5">
    <source>
        <dbReference type="EMBL" id="MCD2166497.1"/>
    </source>
</evidence>
<dbReference type="GO" id="GO:0015562">
    <property type="term" value="F:efflux transmembrane transporter activity"/>
    <property type="evidence" value="ECO:0007669"/>
    <property type="project" value="TreeGrafter"/>
</dbReference>
<keyword evidence="2" id="KW-0175">Coiled coil</keyword>
<feature type="domain" description="Multidrug resistance protein MdtA-like barrel-sandwich hybrid" evidence="3">
    <location>
        <begin position="77"/>
        <end position="207"/>
    </location>
</feature>
<dbReference type="GO" id="GO:1990281">
    <property type="term" value="C:efflux pump complex"/>
    <property type="evidence" value="ECO:0007669"/>
    <property type="project" value="TreeGrafter"/>
</dbReference>
<protein>
    <submittedName>
        <fullName evidence="5">Efflux RND transporter periplasmic adaptor subunit</fullName>
    </submittedName>
</protein>
<comment type="caution">
    <text evidence="5">The sequence shown here is derived from an EMBL/GenBank/DDBJ whole genome shotgun (WGS) entry which is preliminary data.</text>
</comment>
<dbReference type="PANTHER" id="PTHR30469:SF15">
    <property type="entry name" value="HLYD FAMILY OF SECRETION PROTEINS"/>
    <property type="match status" value="1"/>
</dbReference>
<sequence>MKRALPWLAAAVVIALLASGLWRGVKTQQQRQQALAQAEQAKAQAVYQLAASDAITVAPQTLVLSLPLSGTVQAVHTATIKARIAGELQQLQLREGDPVQAGQVVARVDSTESQARLAQAQQQADAARAQQDIQQRQYDNNRALANQGFISATALESSQSQLQAAQANYQAARSAADVLRKNLSDTVLRSPIQGQVARKWVSNGEKVGPDASVLEIVDLRELELQAQIPAADSLQLRLGQTAQLQVDGSGQTISAQVVRINPQADANSRSVTVYLRIAPPAAPAGTAAPALRQGLYLQGQLATSQVQTLAVPLAAVRTDKPEPYVQLLSPQGESGETLRVQHQPVVLGPRSQLQGKTWVAIRQGLQAGQRILGGQVGQLREATPVRLAPEAAPTSPASPAS</sequence>
<dbReference type="InterPro" id="IPR006143">
    <property type="entry name" value="RND_pump_MFP"/>
</dbReference>
<organism evidence="5 6">
    <name type="scientific">Comamonas koreensis</name>
    <dbReference type="NCBI Taxonomy" id="160825"/>
    <lineage>
        <taxon>Bacteria</taxon>
        <taxon>Pseudomonadati</taxon>
        <taxon>Pseudomonadota</taxon>
        <taxon>Betaproteobacteria</taxon>
        <taxon>Burkholderiales</taxon>
        <taxon>Comamonadaceae</taxon>
        <taxon>Comamonas</taxon>
    </lineage>
</organism>
<accession>A0AAW4XWH3</accession>
<evidence type="ECO:0000313" key="6">
    <source>
        <dbReference type="Proteomes" id="UP001199260"/>
    </source>
</evidence>
<dbReference type="Proteomes" id="UP001199260">
    <property type="component" value="Unassembled WGS sequence"/>
</dbReference>